<dbReference type="RefSeq" id="WP_099241440.1">
    <property type="nucleotide sequence ID" value="NZ_FXXP01000001.1"/>
</dbReference>
<proteinExistence type="predicted"/>
<protein>
    <recommendedName>
        <fullName evidence="1">DUF6455 domain-containing protein</fullName>
    </recommendedName>
</protein>
<dbReference type="OrthoDB" id="7689275at2"/>
<name>A0A238J5F2_9RHOB</name>
<dbReference type="Pfam" id="PF20056">
    <property type="entry name" value="DUF6455"/>
    <property type="match status" value="1"/>
</dbReference>
<sequence>MSDLDMPTQPNLVLGPENDHYWLVQRMAKATGIDLVRAANTDILTQQDWAGIVTHCRGCTWSDGCGRWLDQPDDAQRDLPKPCINRKRLAEIKAELEEL</sequence>
<evidence type="ECO:0000313" key="3">
    <source>
        <dbReference type="Proteomes" id="UP000225972"/>
    </source>
</evidence>
<organism evidence="2 3">
    <name type="scientific">Pelagimonas phthalicica</name>
    <dbReference type="NCBI Taxonomy" id="1037362"/>
    <lineage>
        <taxon>Bacteria</taxon>
        <taxon>Pseudomonadati</taxon>
        <taxon>Pseudomonadota</taxon>
        <taxon>Alphaproteobacteria</taxon>
        <taxon>Rhodobacterales</taxon>
        <taxon>Roseobacteraceae</taxon>
        <taxon>Pelagimonas</taxon>
    </lineage>
</organism>
<dbReference type="AlphaFoldDB" id="A0A238J5F2"/>
<gene>
    <name evidence="2" type="ORF">TRP8649_00012</name>
</gene>
<dbReference type="EMBL" id="FXXP01000001">
    <property type="protein sequence ID" value="SMX25940.1"/>
    <property type="molecule type" value="Genomic_DNA"/>
</dbReference>
<evidence type="ECO:0000259" key="1">
    <source>
        <dbReference type="Pfam" id="PF20056"/>
    </source>
</evidence>
<dbReference type="InterPro" id="IPR045601">
    <property type="entry name" value="DUF6455"/>
</dbReference>
<accession>A0A238J5F2</accession>
<keyword evidence="3" id="KW-1185">Reference proteome</keyword>
<evidence type="ECO:0000313" key="2">
    <source>
        <dbReference type="EMBL" id="SMX25940.1"/>
    </source>
</evidence>
<dbReference type="Proteomes" id="UP000225972">
    <property type="component" value="Unassembled WGS sequence"/>
</dbReference>
<feature type="domain" description="DUF6455" evidence="1">
    <location>
        <begin position="17"/>
        <end position="94"/>
    </location>
</feature>
<reference evidence="3" key="1">
    <citation type="submission" date="2017-05" db="EMBL/GenBank/DDBJ databases">
        <authorList>
            <person name="Rodrigo-Torres L."/>
            <person name="Arahal R. D."/>
            <person name="Lucena T."/>
        </authorList>
    </citation>
    <scope>NUCLEOTIDE SEQUENCE [LARGE SCALE GENOMIC DNA]</scope>
    <source>
        <strain evidence="3">CECT 8649</strain>
    </source>
</reference>